<accession>A0AAD6TRE4</accession>
<dbReference type="PANTHER" id="PTHR47642:SF5">
    <property type="entry name" value="ATP-DEPENDENT DNA HELICASE"/>
    <property type="match status" value="1"/>
</dbReference>
<dbReference type="PANTHER" id="PTHR47642">
    <property type="entry name" value="ATP-DEPENDENT DNA HELICASE"/>
    <property type="match status" value="1"/>
</dbReference>
<feature type="non-terminal residue" evidence="1">
    <location>
        <position position="1"/>
    </location>
</feature>
<protein>
    <recommendedName>
        <fullName evidence="3">ATP-dependent DNA helicase</fullName>
    </recommendedName>
</protein>
<name>A0AAD6TRE4_9AGAR</name>
<evidence type="ECO:0000313" key="1">
    <source>
        <dbReference type="EMBL" id="KAJ7067741.1"/>
    </source>
</evidence>
<evidence type="ECO:0008006" key="3">
    <source>
        <dbReference type="Google" id="ProtNLM"/>
    </source>
</evidence>
<dbReference type="InterPro" id="IPR051055">
    <property type="entry name" value="PIF1_helicase"/>
</dbReference>
<proteinExistence type="predicted"/>
<sequence length="105" mass="11740">VPIPPVKSNFDCGGKRMSRTQIPLRLAWAVTVHKSQGLTLKKVKLGLGKREFASGLTFVGLSRVKTIDSLMIVGPFDYSRVKCLAGSNYQFRLQDNARRYPIVMN</sequence>
<dbReference type="EMBL" id="JARJCN010000151">
    <property type="protein sequence ID" value="KAJ7067741.1"/>
    <property type="molecule type" value="Genomic_DNA"/>
</dbReference>
<dbReference type="SUPFAM" id="SSF52540">
    <property type="entry name" value="P-loop containing nucleoside triphosphate hydrolases"/>
    <property type="match status" value="1"/>
</dbReference>
<evidence type="ECO:0000313" key="2">
    <source>
        <dbReference type="Proteomes" id="UP001222325"/>
    </source>
</evidence>
<keyword evidence="2" id="KW-1185">Reference proteome</keyword>
<gene>
    <name evidence="1" type="ORF">B0H15DRAFT_794083</name>
</gene>
<dbReference type="AlphaFoldDB" id="A0AAD6TRE4"/>
<dbReference type="Proteomes" id="UP001222325">
    <property type="component" value="Unassembled WGS sequence"/>
</dbReference>
<reference evidence="1" key="1">
    <citation type="submission" date="2023-03" db="EMBL/GenBank/DDBJ databases">
        <title>Massive genome expansion in bonnet fungi (Mycena s.s.) driven by repeated elements and novel gene families across ecological guilds.</title>
        <authorList>
            <consortium name="Lawrence Berkeley National Laboratory"/>
            <person name="Harder C.B."/>
            <person name="Miyauchi S."/>
            <person name="Viragh M."/>
            <person name="Kuo A."/>
            <person name="Thoen E."/>
            <person name="Andreopoulos B."/>
            <person name="Lu D."/>
            <person name="Skrede I."/>
            <person name="Drula E."/>
            <person name="Henrissat B."/>
            <person name="Morin E."/>
            <person name="Kohler A."/>
            <person name="Barry K."/>
            <person name="LaButti K."/>
            <person name="Morin E."/>
            <person name="Salamov A."/>
            <person name="Lipzen A."/>
            <person name="Mereny Z."/>
            <person name="Hegedus B."/>
            <person name="Baldrian P."/>
            <person name="Stursova M."/>
            <person name="Weitz H."/>
            <person name="Taylor A."/>
            <person name="Grigoriev I.V."/>
            <person name="Nagy L.G."/>
            <person name="Martin F."/>
            <person name="Kauserud H."/>
        </authorList>
    </citation>
    <scope>NUCLEOTIDE SEQUENCE</scope>
    <source>
        <strain evidence="1">CBHHK173m</strain>
    </source>
</reference>
<dbReference type="InterPro" id="IPR027417">
    <property type="entry name" value="P-loop_NTPase"/>
</dbReference>
<organism evidence="1 2">
    <name type="scientific">Mycena belliarum</name>
    <dbReference type="NCBI Taxonomy" id="1033014"/>
    <lineage>
        <taxon>Eukaryota</taxon>
        <taxon>Fungi</taxon>
        <taxon>Dikarya</taxon>
        <taxon>Basidiomycota</taxon>
        <taxon>Agaricomycotina</taxon>
        <taxon>Agaricomycetes</taxon>
        <taxon>Agaricomycetidae</taxon>
        <taxon>Agaricales</taxon>
        <taxon>Marasmiineae</taxon>
        <taxon>Mycenaceae</taxon>
        <taxon>Mycena</taxon>
    </lineage>
</organism>
<dbReference type="CDD" id="cd18809">
    <property type="entry name" value="SF1_C_RecD"/>
    <property type="match status" value="1"/>
</dbReference>
<comment type="caution">
    <text evidence="1">The sequence shown here is derived from an EMBL/GenBank/DDBJ whole genome shotgun (WGS) entry which is preliminary data.</text>
</comment>